<accession>A0ABW5S259</accession>
<dbReference type="EMBL" id="JBHUMQ010000003">
    <property type="protein sequence ID" value="MFD2692585.1"/>
    <property type="molecule type" value="Genomic_DNA"/>
</dbReference>
<dbReference type="PANTHER" id="PTHR36566:SF1">
    <property type="entry name" value="PYRIDINIUM-3,5-BISTHIOCARBOXYLIC ACID MONONUCLEOTIDE NICKEL INSERTION PROTEIN"/>
    <property type="match status" value="1"/>
</dbReference>
<dbReference type="NCBIfam" id="TIGR00299">
    <property type="entry name" value="nickel pincer cofactor biosynthesis protein LarC"/>
    <property type="match status" value="1"/>
</dbReference>
<comment type="function">
    <text evidence="2">Involved in the biosynthesis of a nickel-pincer cofactor ((SCS)Ni(II) pincer complex). Binds Ni(2+), and functions in nickel delivery to pyridinium-3,5-bisthiocarboxylic acid mononucleotide (P2TMN), to form the mature cofactor. Is thus probably required for the activation of nickel-pincer cofactor-dependent enzymes.</text>
</comment>
<evidence type="ECO:0000313" key="3">
    <source>
        <dbReference type="EMBL" id="MFD2692585.1"/>
    </source>
</evidence>
<evidence type="ECO:0000256" key="2">
    <source>
        <dbReference type="HAMAP-Rule" id="MF_01074"/>
    </source>
</evidence>
<protein>
    <recommendedName>
        <fullName evidence="2">Pyridinium-3,5-bisthiocarboxylic acid mononucleotide nickel insertion protein</fullName>
        <shortName evidence="2">P2TMN nickel insertion protein</shortName>
        <ecNumber evidence="2">4.99.1.12</ecNumber>
    </recommendedName>
    <alternativeName>
        <fullName evidence="2">Nickel-pincer cofactor biosynthesis protein LarC</fullName>
    </alternativeName>
</protein>
<dbReference type="InterPro" id="IPR002822">
    <property type="entry name" value="Ni_insertion"/>
</dbReference>
<comment type="caution">
    <text evidence="3">The sequence shown here is derived from an EMBL/GenBank/DDBJ whole genome shotgun (WGS) entry which is preliminary data.</text>
</comment>
<evidence type="ECO:0000313" key="4">
    <source>
        <dbReference type="Proteomes" id="UP001597399"/>
    </source>
</evidence>
<gene>
    <name evidence="2 3" type="primary">larC</name>
    <name evidence="3" type="ORF">ACFSUE_02855</name>
</gene>
<evidence type="ECO:0000256" key="1">
    <source>
        <dbReference type="ARBA" id="ARBA00022596"/>
    </source>
</evidence>
<name>A0ABW5S259_9BACL</name>
<comment type="similarity">
    <text evidence="2">Belongs to the LarC family.</text>
</comment>
<keyword evidence="1 2" id="KW-0533">Nickel</keyword>
<dbReference type="Pfam" id="PF01969">
    <property type="entry name" value="Ni_insertion"/>
    <property type="match status" value="1"/>
</dbReference>
<dbReference type="GO" id="GO:0016829">
    <property type="term" value="F:lyase activity"/>
    <property type="evidence" value="ECO:0007669"/>
    <property type="project" value="UniProtKB-KW"/>
</dbReference>
<dbReference type="RefSeq" id="WP_253059892.1">
    <property type="nucleotide sequence ID" value="NZ_JAMXWM010000004.1"/>
</dbReference>
<dbReference type="Gene3D" id="3.30.70.1380">
    <property type="entry name" value="Transcriptional regulatory protein pf0864 domain like"/>
    <property type="match status" value="1"/>
</dbReference>
<comment type="catalytic activity">
    <reaction evidence="2">
        <text>Ni(II)-pyridinium-3,5-bisthiocarboxylate mononucleotide = pyridinium-3,5-bisthiocarboxylate mononucleotide + Ni(2+)</text>
        <dbReference type="Rhea" id="RHEA:54784"/>
        <dbReference type="ChEBI" id="CHEBI:49786"/>
        <dbReference type="ChEBI" id="CHEBI:137372"/>
        <dbReference type="ChEBI" id="CHEBI:137373"/>
        <dbReference type="EC" id="4.99.1.12"/>
    </reaction>
</comment>
<reference evidence="4" key="1">
    <citation type="journal article" date="2019" name="Int. J. Syst. Evol. Microbiol.">
        <title>The Global Catalogue of Microorganisms (GCM) 10K type strain sequencing project: providing services to taxonomists for standard genome sequencing and annotation.</title>
        <authorList>
            <consortium name="The Broad Institute Genomics Platform"/>
            <consortium name="The Broad Institute Genome Sequencing Center for Infectious Disease"/>
            <person name="Wu L."/>
            <person name="Ma J."/>
        </authorList>
    </citation>
    <scope>NUCLEOTIDE SEQUENCE [LARGE SCALE GENOMIC DNA]</scope>
    <source>
        <strain evidence="4">TISTR 2466</strain>
    </source>
</reference>
<keyword evidence="4" id="KW-1185">Reference proteome</keyword>
<dbReference type="Gene3D" id="3.10.20.300">
    <property type="entry name" value="mk0293 like domain"/>
    <property type="match status" value="1"/>
</dbReference>
<keyword evidence="2 3" id="KW-0456">Lyase</keyword>
<dbReference type="PANTHER" id="PTHR36566">
    <property type="entry name" value="NICKEL INSERTION PROTEIN-RELATED"/>
    <property type="match status" value="1"/>
</dbReference>
<dbReference type="Proteomes" id="UP001597399">
    <property type="component" value="Unassembled WGS sequence"/>
</dbReference>
<sequence>MKILYLDCFSGISGDMLLGLLIDLGLKESDLTGELRKMNMGGYTVHFSKKRTGAICGSDVTVMLTHEAHGKGHHHGLHRNLSDCCKIIHESSLSEWVKTMSVRVFEEVAQAEAHVHGKSIDDVHFHEVGAVDSIVDIVGTFIGLEKLGIKKIHASPLHDGHGFITCAHGQMPVPVPAVAQMLASGSRAIPYIQDDVATELVTPTGMAIVKTIASKFGAVPMMNIQRIGYGTGKRSTGRINALRGILGEQGQPENSTQDEVVLLEANIDDQTGEILGYAMNHLLCQGALDAYYTPIYMKKNRPAVKLSVLAKPEDEEKITEIIFKETTTLGVRVFHCPRYKMHREFIQLATPYGQIHVKHAIRNNVEKWAPEFDDCAFLAEENQVPLTAVYDAARQSILQLQKNQTADTM</sequence>
<dbReference type="HAMAP" id="MF_01074">
    <property type="entry name" value="LarC"/>
    <property type="match status" value="1"/>
</dbReference>
<dbReference type="EC" id="4.99.1.12" evidence="2"/>
<proteinExistence type="inferred from homology"/>
<organism evidence="3 4">
    <name type="scientific">Sporolactobacillus shoreicorticis</name>
    <dbReference type="NCBI Taxonomy" id="1923877"/>
    <lineage>
        <taxon>Bacteria</taxon>
        <taxon>Bacillati</taxon>
        <taxon>Bacillota</taxon>
        <taxon>Bacilli</taxon>
        <taxon>Bacillales</taxon>
        <taxon>Sporolactobacillaceae</taxon>
        <taxon>Sporolactobacillus</taxon>
    </lineage>
</organism>